<organism evidence="2 3">
    <name type="scientific">Alloacidobacterium dinghuense</name>
    <dbReference type="NCBI Taxonomy" id="2763107"/>
    <lineage>
        <taxon>Bacteria</taxon>
        <taxon>Pseudomonadati</taxon>
        <taxon>Acidobacteriota</taxon>
        <taxon>Terriglobia</taxon>
        <taxon>Terriglobales</taxon>
        <taxon>Acidobacteriaceae</taxon>
        <taxon>Alloacidobacterium</taxon>
    </lineage>
</organism>
<evidence type="ECO:0000313" key="2">
    <source>
        <dbReference type="EMBL" id="QNI34362.1"/>
    </source>
</evidence>
<dbReference type="AlphaFoldDB" id="A0A7G8BP92"/>
<proteinExistence type="predicted"/>
<gene>
    <name evidence="2" type="ORF">H7849_10960</name>
</gene>
<dbReference type="Proteomes" id="UP000515312">
    <property type="component" value="Chromosome"/>
</dbReference>
<keyword evidence="3" id="KW-1185">Reference proteome</keyword>
<accession>A0A7G8BP92</accession>
<dbReference type="EMBL" id="CP060394">
    <property type="protein sequence ID" value="QNI34362.1"/>
    <property type="molecule type" value="Genomic_DNA"/>
</dbReference>
<sequence>MTTTPKVLVWMVLLAAPLFAGAQEGEHVLHGHIGDQSYAFRMLPPTSFTELPAAIRSDLERRHCLIPQSYEARTPENVIRGAFREKGTSDWAALCSQNGTSTLLIYWSGSASKPAELAAQLDTDTADPHNETNMLGYARGIDPASPSSIAEVIANKTYGPFDHDGIRDAHIEKSSVIHYFKNGTWMTLAGSE</sequence>
<protein>
    <submittedName>
        <fullName evidence="2">Uncharacterized protein</fullName>
    </submittedName>
</protein>
<evidence type="ECO:0000256" key="1">
    <source>
        <dbReference type="SAM" id="SignalP"/>
    </source>
</evidence>
<name>A0A7G8BP92_9BACT</name>
<evidence type="ECO:0000313" key="3">
    <source>
        <dbReference type="Proteomes" id="UP000515312"/>
    </source>
</evidence>
<reference evidence="2 3" key="1">
    <citation type="submission" date="2020-08" db="EMBL/GenBank/DDBJ databases">
        <title>Edaphobacter telluris sp. nov. and Acidobacterium dinghuensis sp. nov., two acidobacteria isolated from forest soil.</title>
        <authorList>
            <person name="Fu J."/>
            <person name="Qiu L."/>
        </authorList>
    </citation>
    <scope>NUCLEOTIDE SEQUENCE [LARGE SCALE GENOMIC DNA]</scope>
    <source>
        <strain evidence="2">4Y35</strain>
    </source>
</reference>
<dbReference type="RefSeq" id="WP_186746476.1">
    <property type="nucleotide sequence ID" value="NZ_CP060394.1"/>
</dbReference>
<keyword evidence="1" id="KW-0732">Signal</keyword>
<dbReference type="KEGG" id="adin:H7849_10960"/>
<feature type="signal peptide" evidence="1">
    <location>
        <begin position="1"/>
        <end position="22"/>
    </location>
</feature>
<feature type="chain" id="PRO_5028821715" evidence="1">
    <location>
        <begin position="23"/>
        <end position="192"/>
    </location>
</feature>